<evidence type="ECO:0000313" key="1">
    <source>
        <dbReference type="EMBL" id="KAI3737444.1"/>
    </source>
</evidence>
<gene>
    <name evidence="1" type="ORF">L2E82_27447</name>
</gene>
<evidence type="ECO:0000313" key="2">
    <source>
        <dbReference type="Proteomes" id="UP001055811"/>
    </source>
</evidence>
<proteinExistence type="predicted"/>
<dbReference type="EMBL" id="CM042013">
    <property type="protein sequence ID" value="KAI3737444.1"/>
    <property type="molecule type" value="Genomic_DNA"/>
</dbReference>
<reference evidence="1 2" key="2">
    <citation type="journal article" date="2022" name="Mol. Ecol. Resour.">
        <title>The genomes of chicory, endive, great burdock and yacon provide insights into Asteraceae paleo-polyploidization history and plant inulin production.</title>
        <authorList>
            <person name="Fan W."/>
            <person name="Wang S."/>
            <person name="Wang H."/>
            <person name="Wang A."/>
            <person name="Jiang F."/>
            <person name="Liu H."/>
            <person name="Zhao H."/>
            <person name="Xu D."/>
            <person name="Zhang Y."/>
        </authorList>
    </citation>
    <scope>NUCLEOTIDE SEQUENCE [LARGE SCALE GENOMIC DNA]</scope>
    <source>
        <strain evidence="2">cv. Punajuju</strain>
        <tissue evidence="1">Leaves</tissue>
    </source>
</reference>
<comment type="caution">
    <text evidence="1">The sequence shown here is derived from an EMBL/GenBank/DDBJ whole genome shotgun (WGS) entry which is preliminary data.</text>
</comment>
<keyword evidence="2" id="KW-1185">Reference proteome</keyword>
<sequence>MSVAIGTIAGTSGGERGKRNVVVEGPPVVKATQQKQKQRRMINTRESGATSRERKQVIGESAGSMLGRDLEALMQRARDYKKEYAVIRSSVRKKVKNVGGIENSMNLKPFMLGIDELINEFADDELIEKFADSQSYDYGYWVGRTVCLRVNTVSNDPNATFWKTRICSKWETIVQCVFGDKCHFAHGLSGKWRLLLCGIKAYTMHKMWAFTYMDMIAVNIIKQKMVMGGWNTKAHSALMGLIRWKYRMLLFVMRTDLVGEFVGHTRPKTSRVVCQI</sequence>
<reference evidence="2" key="1">
    <citation type="journal article" date="2022" name="Mol. Ecol. Resour.">
        <title>The genomes of chicory, endive, great burdock and yacon provide insights into Asteraceae palaeo-polyploidization history and plant inulin production.</title>
        <authorList>
            <person name="Fan W."/>
            <person name="Wang S."/>
            <person name="Wang H."/>
            <person name="Wang A."/>
            <person name="Jiang F."/>
            <person name="Liu H."/>
            <person name="Zhao H."/>
            <person name="Xu D."/>
            <person name="Zhang Y."/>
        </authorList>
    </citation>
    <scope>NUCLEOTIDE SEQUENCE [LARGE SCALE GENOMIC DNA]</scope>
    <source>
        <strain evidence="2">cv. Punajuju</strain>
    </source>
</reference>
<dbReference type="Proteomes" id="UP001055811">
    <property type="component" value="Linkage Group LG05"/>
</dbReference>
<accession>A0ACB9CSY4</accession>
<name>A0ACB9CSY4_CICIN</name>
<protein>
    <submittedName>
        <fullName evidence="1">Uncharacterized protein</fullName>
    </submittedName>
</protein>
<organism evidence="1 2">
    <name type="scientific">Cichorium intybus</name>
    <name type="common">Chicory</name>
    <dbReference type="NCBI Taxonomy" id="13427"/>
    <lineage>
        <taxon>Eukaryota</taxon>
        <taxon>Viridiplantae</taxon>
        <taxon>Streptophyta</taxon>
        <taxon>Embryophyta</taxon>
        <taxon>Tracheophyta</taxon>
        <taxon>Spermatophyta</taxon>
        <taxon>Magnoliopsida</taxon>
        <taxon>eudicotyledons</taxon>
        <taxon>Gunneridae</taxon>
        <taxon>Pentapetalae</taxon>
        <taxon>asterids</taxon>
        <taxon>campanulids</taxon>
        <taxon>Asterales</taxon>
        <taxon>Asteraceae</taxon>
        <taxon>Cichorioideae</taxon>
        <taxon>Cichorieae</taxon>
        <taxon>Cichoriinae</taxon>
        <taxon>Cichorium</taxon>
    </lineage>
</organism>